<organism evidence="1 2">
    <name type="scientific">Aspergillus tanneri</name>
    <dbReference type="NCBI Taxonomy" id="1220188"/>
    <lineage>
        <taxon>Eukaryota</taxon>
        <taxon>Fungi</taxon>
        <taxon>Dikarya</taxon>
        <taxon>Ascomycota</taxon>
        <taxon>Pezizomycotina</taxon>
        <taxon>Eurotiomycetes</taxon>
        <taxon>Eurotiomycetidae</taxon>
        <taxon>Eurotiales</taxon>
        <taxon>Aspergillaceae</taxon>
        <taxon>Aspergillus</taxon>
        <taxon>Aspergillus subgen. Circumdati</taxon>
    </lineage>
</organism>
<name>A0A4S3JHC0_9EURO</name>
<protein>
    <submittedName>
        <fullName evidence="1">Uncharacterized protein</fullName>
    </submittedName>
</protein>
<reference evidence="1 2" key="1">
    <citation type="submission" date="2019-03" db="EMBL/GenBank/DDBJ databases">
        <title>The genome sequence of a newly discovered highly antifungal drug resistant Aspergillus species, Aspergillus tanneri NIH 1004.</title>
        <authorList>
            <person name="Mounaud S."/>
            <person name="Singh I."/>
            <person name="Joardar V."/>
            <person name="Pakala S."/>
            <person name="Pakala S."/>
            <person name="Venepally P."/>
            <person name="Hoover J."/>
            <person name="Nierman W."/>
            <person name="Chung J."/>
            <person name="Losada L."/>
        </authorList>
    </citation>
    <scope>NUCLEOTIDE SEQUENCE [LARGE SCALE GENOMIC DNA]</scope>
    <source>
        <strain evidence="1 2">NIH1004</strain>
    </source>
</reference>
<evidence type="ECO:0000313" key="1">
    <source>
        <dbReference type="EMBL" id="THC94763.1"/>
    </source>
</evidence>
<dbReference type="Proteomes" id="UP000308092">
    <property type="component" value="Unassembled WGS sequence"/>
</dbReference>
<dbReference type="AlphaFoldDB" id="A0A4S3JHC0"/>
<dbReference type="VEuPathDB" id="FungiDB:EYZ11_005755"/>
<gene>
    <name evidence="1" type="ORF">EYZ11_005755</name>
</gene>
<accession>A0A4S3JHC0</accession>
<keyword evidence="2" id="KW-1185">Reference proteome</keyword>
<comment type="caution">
    <text evidence="1">The sequence shown here is derived from an EMBL/GenBank/DDBJ whole genome shotgun (WGS) entry which is preliminary data.</text>
</comment>
<dbReference type="EMBL" id="SOSA01000190">
    <property type="protein sequence ID" value="THC94763.1"/>
    <property type="molecule type" value="Genomic_DNA"/>
</dbReference>
<proteinExistence type="predicted"/>
<evidence type="ECO:0000313" key="2">
    <source>
        <dbReference type="Proteomes" id="UP000308092"/>
    </source>
</evidence>
<sequence length="31" mass="3278">MAPHAESVLAARGSIPRIGNFEAFFSTSDVV</sequence>